<dbReference type="Pfam" id="PF06262">
    <property type="entry name" value="Zincin_1"/>
    <property type="match status" value="1"/>
</dbReference>
<name>A0A919Q6E3_9MICO</name>
<evidence type="ECO:0000313" key="2">
    <source>
        <dbReference type="Proteomes" id="UP000652354"/>
    </source>
</evidence>
<dbReference type="InterPro" id="IPR010428">
    <property type="entry name" value="Zincin_1"/>
</dbReference>
<accession>A0A919Q6E3</accession>
<dbReference type="CDD" id="cd12954">
    <property type="entry name" value="MMP_TTHA0227_like_1"/>
    <property type="match status" value="1"/>
</dbReference>
<evidence type="ECO:0008006" key="3">
    <source>
        <dbReference type="Google" id="ProtNLM"/>
    </source>
</evidence>
<gene>
    <name evidence="1" type="ORF">Dac01nite_21400</name>
</gene>
<protein>
    <recommendedName>
        <fullName evidence="3">Zinicin-like metallopeptidase</fullName>
    </recommendedName>
</protein>
<comment type="caution">
    <text evidence="1">The sequence shown here is derived from an EMBL/GenBank/DDBJ whole genome shotgun (WGS) entry which is preliminary data.</text>
</comment>
<proteinExistence type="predicted"/>
<organism evidence="1 2">
    <name type="scientific">Demequina activiva</name>
    <dbReference type="NCBI Taxonomy" id="1582364"/>
    <lineage>
        <taxon>Bacteria</taxon>
        <taxon>Bacillati</taxon>
        <taxon>Actinomycetota</taxon>
        <taxon>Actinomycetes</taxon>
        <taxon>Micrococcales</taxon>
        <taxon>Demequinaceae</taxon>
        <taxon>Demequina</taxon>
    </lineage>
</organism>
<keyword evidence="2" id="KW-1185">Reference proteome</keyword>
<reference evidence="1" key="1">
    <citation type="submission" date="2021-01" db="EMBL/GenBank/DDBJ databases">
        <title>Whole genome shotgun sequence of Demequina activiva NBRC 110675.</title>
        <authorList>
            <person name="Komaki H."/>
            <person name="Tamura T."/>
        </authorList>
    </citation>
    <scope>NUCLEOTIDE SEQUENCE</scope>
    <source>
        <strain evidence="1">NBRC 110675</strain>
    </source>
</reference>
<dbReference type="SUPFAM" id="SSF55486">
    <property type="entry name" value="Metalloproteases ('zincins'), catalytic domain"/>
    <property type="match status" value="1"/>
</dbReference>
<dbReference type="AlphaFoldDB" id="A0A919Q6E3"/>
<dbReference type="EMBL" id="BONR01000005">
    <property type="protein sequence ID" value="GIG55388.1"/>
    <property type="molecule type" value="Genomic_DNA"/>
</dbReference>
<dbReference type="InterPro" id="IPR038555">
    <property type="entry name" value="Zincin_1_sf"/>
</dbReference>
<dbReference type="Gene3D" id="3.30.2010.20">
    <property type="match status" value="1"/>
</dbReference>
<evidence type="ECO:0000313" key="1">
    <source>
        <dbReference type="EMBL" id="GIG55388.1"/>
    </source>
</evidence>
<sequence>MRRRDRHERGLRRPLLPYDAPAYRTRAEVFDDEVRDAAERLEPRWGRAWGRIDFASEDVPPSDPTPWEDGVPLGRVFPSELGQPTRVVLYRRPIELRVEDGHVRSLVRDVLAEQVAAVVGRAPEDVDPDYGTSG</sequence>
<dbReference type="Proteomes" id="UP000652354">
    <property type="component" value="Unassembled WGS sequence"/>
</dbReference>
<dbReference type="RefSeq" id="WP_203656827.1">
    <property type="nucleotide sequence ID" value="NZ_BONR01000005.1"/>
</dbReference>